<evidence type="ECO:0000313" key="2">
    <source>
        <dbReference type="Proteomes" id="UP001417504"/>
    </source>
</evidence>
<sequence>MLRFAESVDATSRRNREIVDLYGENGGDDDDPQSSKGKAVQLDSDPVEVFFVFEIPTPKSNTVLGWVTSWEVLPAQWYSTRETWNLILQDPGVLVRGCDQKRATGESRCISCSATLGRSGRWPSVELKLPNEVTYGVLELVGQLIRGPLDTS</sequence>
<gene>
    <name evidence="1" type="ORF">Sjap_020872</name>
</gene>
<evidence type="ECO:0000313" key="1">
    <source>
        <dbReference type="EMBL" id="KAK9103618.1"/>
    </source>
</evidence>
<dbReference type="Proteomes" id="UP001417504">
    <property type="component" value="Unassembled WGS sequence"/>
</dbReference>
<organism evidence="1 2">
    <name type="scientific">Stephania japonica</name>
    <dbReference type="NCBI Taxonomy" id="461633"/>
    <lineage>
        <taxon>Eukaryota</taxon>
        <taxon>Viridiplantae</taxon>
        <taxon>Streptophyta</taxon>
        <taxon>Embryophyta</taxon>
        <taxon>Tracheophyta</taxon>
        <taxon>Spermatophyta</taxon>
        <taxon>Magnoliopsida</taxon>
        <taxon>Ranunculales</taxon>
        <taxon>Menispermaceae</taxon>
        <taxon>Menispermoideae</taxon>
        <taxon>Cissampelideae</taxon>
        <taxon>Stephania</taxon>
    </lineage>
</organism>
<dbReference type="EMBL" id="JBBNAE010000008">
    <property type="protein sequence ID" value="KAK9103618.1"/>
    <property type="molecule type" value="Genomic_DNA"/>
</dbReference>
<protein>
    <submittedName>
        <fullName evidence="1">Uncharacterized protein</fullName>
    </submittedName>
</protein>
<keyword evidence="2" id="KW-1185">Reference proteome</keyword>
<proteinExistence type="predicted"/>
<reference evidence="1 2" key="1">
    <citation type="submission" date="2024-01" db="EMBL/GenBank/DDBJ databases">
        <title>Genome assemblies of Stephania.</title>
        <authorList>
            <person name="Yang L."/>
        </authorList>
    </citation>
    <scope>NUCLEOTIDE SEQUENCE [LARGE SCALE GENOMIC DNA]</scope>
    <source>
        <strain evidence="1">QJT</strain>
        <tissue evidence="1">Leaf</tissue>
    </source>
</reference>
<dbReference type="AlphaFoldDB" id="A0AAP0HVY7"/>
<accession>A0AAP0HVY7</accession>
<name>A0AAP0HVY7_9MAGN</name>
<comment type="caution">
    <text evidence="1">The sequence shown here is derived from an EMBL/GenBank/DDBJ whole genome shotgun (WGS) entry which is preliminary data.</text>
</comment>